<protein>
    <submittedName>
        <fullName evidence="2">Uncharacterized protein</fullName>
    </submittedName>
</protein>
<feature type="region of interest" description="Disordered" evidence="1">
    <location>
        <begin position="450"/>
        <end position="543"/>
    </location>
</feature>
<proteinExistence type="predicted"/>
<organism evidence="2 3">
    <name type="scientific">Symbiodinium microadriaticum</name>
    <name type="common">Dinoflagellate</name>
    <name type="synonym">Zooxanthella microadriatica</name>
    <dbReference type="NCBI Taxonomy" id="2951"/>
    <lineage>
        <taxon>Eukaryota</taxon>
        <taxon>Sar</taxon>
        <taxon>Alveolata</taxon>
        <taxon>Dinophyceae</taxon>
        <taxon>Suessiales</taxon>
        <taxon>Symbiodiniaceae</taxon>
        <taxon>Symbiodinium</taxon>
    </lineage>
</organism>
<gene>
    <name evidence="2" type="ORF">AK812_SmicGene11344</name>
</gene>
<evidence type="ECO:0000313" key="3">
    <source>
        <dbReference type="Proteomes" id="UP000186817"/>
    </source>
</evidence>
<name>A0A1Q9EDF3_SYMMI</name>
<accession>A0A1Q9EDF3</accession>
<comment type="caution">
    <text evidence="2">The sequence shown here is derived from an EMBL/GenBank/DDBJ whole genome shotgun (WGS) entry which is preliminary data.</text>
</comment>
<evidence type="ECO:0000256" key="1">
    <source>
        <dbReference type="SAM" id="MobiDB-lite"/>
    </source>
</evidence>
<evidence type="ECO:0000313" key="2">
    <source>
        <dbReference type="EMBL" id="OLQ05466.1"/>
    </source>
</evidence>
<feature type="compositionally biased region" description="Basic and acidic residues" evidence="1">
    <location>
        <begin position="507"/>
        <end position="524"/>
    </location>
</feature>
<reference evidence="2 3" key="1">
    <citation type="submission" date="2016-02" db="EMBL/GenBank/DDBJ databases">
        <title>Genome analysis of coral dinoflagellate symbionts highlights evolutionary adaptations to a symbiotic lifestyle.</title>
        <authorList>
            <person name="Aranda M."/>
            <person name="Li Y."/>
            <person name="Liew Y.J."/>
            <person name="Baumgarten S."/>
            <person name="Simakov O."/>
            <person name="Wilson M."/>
            <person name="Piel J."/>
            <person name="Ashoor H."/>
            <person name="Bougouffa S."/>
            <person name="Bajic V.B."/>
            <person name="Ryu T."/>
            <person name="Ravasi T."/>
            <person name="Bayer T."/>
            <person name="Micklem G."/>
            <person name="Kim H."/>
            <person name="Bhak J."/>
            <person name="Lajeunesse T.C."/>
            <person name="Voolstra C.R."/>
        </authorList>
    </citation>
    <scope>NUCLEOTIDE SEQUENCE [LARGE SCALE GENOMIC DNA]</scope>
    <source>
        <strain evidence="2 3">CCMP2467</strain>
    </source>
</reference>
<dbReference type="AlphaFoldDB" id="A0A1Q9EDF3"/>
<keyword evidence="3" id="KW-1185">Reference proteome</keyword>
<dbReference type="Proteomes" id="UP000186817">
    <property type="component" value="Unassembled WGS sequence"/>
</dbReference>
<dbReference type="OrthoDB" id="444917at2759"/>
<sequence>MPLPAPHDLPHCIRNRLGGEAATAAADIVQQASGSGAPRLRTRPAARQKQLDRQHHLRLDGLDRALADAHGDDLADAVGDEVHPGAAPGAQAEHDSGQEQMQQLRLTRPLRQDLHRLHLRQLIWSFLRSPVMICGTPRIYPGWPRQGQLRKSYVRTGARRHRLLQQPLQIHWTAFLKLLREGKRRLTLMATTLLPRTSDLAAFPHRGLLLPVSAICLVMMELATALNPKTEAHSLELGKFSVPCIAGHDYSTFGWATPIRCLSSMPRRNILLLGGDFNCSAVAQDELMSLAQAHGLCFLNTWTRHVLYAFRAWALFQRSYRELRRQGKHQRKQLLINKLQQASQAAARKDIRALYQTIKLISPKQQRGKVRIRTVDGELLEPQAEHAEISDYFHSLFGTDQPDIVPTDRLQPVVFEKEELEASLQQLGTGRAAMTPLQELQLMFKDIPDMEVDGAPKRGAEEENSLSKYPRPSSKGQGMGKGPASSSMEAPTPGDGNNPPTSQGSQDKQEQSARPNQQKDRDQGWGRGQSWGGWHSKEWSSTSAAENNRLEDLEEKMRLLARVALRHEDELSQMRTERVFVLTFETKQGSVLNRLYELAVIWHEKKEKEEVNSPLRLMLFMGLLEHWKLRLRALESDQSLRDLMVERGLATLEEGIPELKWGYQKWNSTLEKLEAVPDAEPMLQSQVVETLIQLEATIQAPNALVQFHATRKLTENLEGDTITFLMGVGLRDPMASQAWGMMTNLCGLSAGRLIGLRIKPARMDRQPIAKVLAEKFPPQKGKGKGRGRRGQYRRAGWASPLDFDWSIAAISAISMLLAICCTGCGRCLELIKPMVPFGELCLASAHQVTVMDSGTQSVIGRRCDGK</sequence>
<dbReference type="EMBL" id="LSRX01000184">
    <property type="protein sequence ID" value="OLQ05466.1"/>
    <property type="molecule type" value="Genomic_DNA"/>
</dbReference>
<feature type="region of interest" description="Disordered" evidence="1">
    <location>
        <begin position="76"/>
        <end position="101"/>
    </location>
</feature>
<feature type="region of interest" description="Disordered" evidence="1">
    <location>
        <begin position="33"/>
        <end position="53"/>
    </location>
</feature>